<dbReference type="Gene3D" id="3.50.50.60">
    <property type="entry name" value="FAD/NAD(P)-binding domain"/>
    <property type="match status" value="1"/>
</dbReference>
<reference evidence="11" key="1">
    <citation type="journal article" date="2012" name="Science">
        <title>The Paleozoic origin of enzymatic lignin decomposition reconstructed from 31 fungal genomes.</title>
        <authorList>
            <person name="Floudas D."/>
            <person name="Binder M."/>
            <person name="Riley R."/>
            <person name="Barry K."/>
            <person name="Blanchette R.A."/>
            <person name="Henrissat B."/>
            <person name="Martinez A.T."/>
            <person name="Otillar R."/>
            <person name="Spatafora J.W."/>
            <person name="Yadav J.S."/>
            <person name="Aerts A."/>
            <person name="Benoit I."/>
            <person name="Boyd A."/>
            <person name="Carlson A."/>
            <person name="Copeland A."/>
            <person name="Coutinho P.M."/>
            <person name="de Vries R.P."/>
            <person name="Ferreira P."/>
            <person name="Findley K."/>
            <person name="Foster B."/>
            <person name="Gaskell J."/>
            <person name="Glotzer D."/>
            <person name="Gorecki P."/>
            <person name="Heitman J."/>
            <person name="Hesse C."/>
            <person name="Hori C."/>
            <person name="Igarashi K."/>
            <person name="Jurgens J.A."/>
            <person name="Kallen N."/>
            <person name="Kersten P."/>
            <person name="Kohler A."/>
            <person name="Kuees U."/>
            <person name="Kumar T.K.A."/>
            <person name="Kuo A."/>
            <person name="LaButti K."/>
            <person name="Larrondo L.F."/>
            <person name="Lindquist E."/>
            <person name="Ling A."/>
            <person name="Lombard V."/>
            <person name="Lucas S."/>
            <person name="Lundell T."/>
            <person name="Martin R."/>
            <person name="McLaughlin D.J."/>
            <person name="Morgenstern I."/>
            <person name="Morin E."/>
            <person name="Murat C."/>
            <person name="Nagy L.G."/>
            <person name="Nolan M."/>
            <person name="Ohm R.A."/>
            <person name="Patyshakuliyeva A."/>
            <person name="Rokas A."/>
            <person name="Ruiz-Duenas F.J."/>
            <person name="Sabat G."/>
            <person name="Salamov A."/>
            <person name="Samejima M."/>
            <person name="Schmutz J."/>
            <person name="Slot J.C."/>
            <person name="St John F."/>
            <person name="Stenlid J."/>
            <person name="Sun H."/>
            <person name="Sun S."/>
            <person name="Syed K."/>
            <person name="Tsang A."/>
            <person name="Wiebenga A."/>
            <person name="Young D."/>
            <person name="Pisabarro A."/>
            <person name="Eastwood D.C."/>
            <person name="Martin F."/>
            <person name="Cullen D."/>
            <person name="Grigoriev I.V."/>
            <person name="Hibbett D.S."/>
        </authorList>
    </citation>
    <scope>NUCLEOTIDE SEQUENCE [LARGE SCALE GENOMIC DNA]</scope>
    <source>
        <strain evidence="11">FP-101664</strain>
    </source>
</reference>
<feature type="domain" description="Glucose-methanol-choline oxidoreductase C-terminal" evidence="9">
    <location>
        <begin position="451"/>
        <end position="597"/>
    </location>
</feature>
<evidence type="ECO:0000256" key="5">
    <source>
        <dbReference type="PIRSR" id="PIRSR000137-1"/>
    </source>
</evidence>
<dbReference type="PANTHER" id="PTHR11552">
    <property type="entry name" value="GLUCOSE-METHANOL-CHOLINE GMC OXIDOREDUCTASE"/>
    <property type="match status" value="1"/>
</dbReference>
<dbReference type="GO" id="GO:0050660">
    <property type="term" value="F:flavin adenine dinucleotide binding"/>
    <property type="evidence" value="ECO:0007669"/>
    <property type="project" value="InterPro"/>
</dbReference>
<organism evidence="10 11">
    <name type="scientific">Trametes versicolor (strain FP-101664)</name>
    <name type="common">White-rot fungus</name>
    <name type="synonym">Coriolus versicolor</name>
    <dbReference type="NCBI Taxonomy" id="717944"/>
    <lineage>
        <taxon>Eukaryota</taxon>
        <taxon>Fungi</taxon>
        <taxon>Dikarya</taxon>
        <taxon>Basidiomycota</taxon>
        <taxon>Agaricomycotina</taxon>
        <taxon>Agaricomycetes</taxon>
        <taxon>Polyporales</taxon>
        <taxon>Polyporaceae</taxon>
        <taxon>Trametes</taxon>
    </lineage>
</organism>
<gene>
    <name evidence="10" type="ORF">TRAVEDRAFT_54044</name>
</gene>
<dbReference type="Pfam" id="PF00732">
    <property type="entry name" value="GMC_oxred_N"/>
    <property type="match status" value="1"/>
</dbReference>
<sequence>MGANQSTHITSADPLQFASVDVTDDPASWTTYEYIVVGGGSAGCVLAARLSEDRNATVLLLEAGKSHLSDVPTRIPFGFSKIFRTPTDWNLYTTAQTNLHGRETYFPRGKILGGTSATNALIYHHCSPEDFDEWVSLGATGWSYADLLPYFKKSEKHTPNTKIARTDLSSRGLDGAWQTRHPSEVAPIDGYAIEACKNLGIPHTEDINTPKGTMGVTHLTGNINSKGQRDSAATAYLTNEVVSRPNLTIATNIMAEKVVFDESGPTIRATGVVVSVGPTSPRYHVAASREIILCAGVVGTPQMLMLSGIGPVEELAKHDIPLVHALPSVGRNLVDHVSTGPLPFRAKPGFTYDYITNRFSGFLALLKWYAFGTGPLSSMGWPSAAFVRSTDPSLPVSRTGEEPIPVTDQTSRPGAPDVELIWFPMTVFDDKFAKPPPGTHGVTLAALLLRPESKGNITLRSRSIWDAPLIDPNCLATENDLNILIRATRLLMRLARTEPLASALEFGPHSGDKSSPWWLCDADPDKVTDKELEDLLRDNALPAKHPVCTASMGSFPETSVVDAELRVHGIDGLRIVDASVFPSQLSGHPCAVIVAMAEKAADMIKKTRRVL</sequence>
<dbReference type="InterPro" id="IPR007867">
    <property type="entry name" value="GMC_OxRtase_C"/>
</dbReference>
<feature type="binding site" evidence="6">
    <location>
        <position position="115"/>
    </location>
    <ligand>
        <name>FAD</name>
        <dbReference type="ChEBI" id="CHEBI:57692"/>
    </ligand>
</feature>
<dbReference type="Gene3D" id="3.30.560.10">
    <property type="entry name" value="Glucose Oxidase, domain 3"/>
    <property type="match status" value="1"/>
</dbReference>
<proteinExistence type="inferred from homology"/>
<dbReference type="InterPro" id="IPR012132">
    <property type="entry name" value="GMC_OxRdtase"/>
</dbReference>
<name>R7S8S4_TRAVS</name>
<dbReference type="KEGG" id="tvs:TRAVEDRAFT_54044"/>
<evidence type="ECO:0000256" key="6">
    <source>
        <dbReference type="PIRSR" id="PIRSR000137-2"/>
    </source>
</evidence>
<dbReference type="RefSeq" id="XP_008045162.1">
    <property type="nucleotide sequence ID" value="XM_008046971.1"/>
</dbReference>
<evidence type="ECO:0000313" key="11">
    <source>
        <dbReference type="Proteomes" id="UP000054317"/>
    </source>
</evidence>
<dbReference type="SUPFAM" id="SSF51905">
    <property type="entry name" value="FAD/NAD(P)-binding domain"/>
    <property type="match status" value="1"/>
</dbReference>
<feature type="region of interest" description="Disordered" evidence="7">
    <location>
        <begin position="392"/>
        <end position="412"/>
    </location>
</feature>
<dbReference type="SUPFAM" id="SSF54373">
    <property type="entry name" value="FAD-linked reductases, C-terminal domain"/>
    <property type="match status" value="1"/>
</dbReference>
<dbReference type="Pfam" id="PF05199">
    <property type="entry name" value="GMC_oxred_C"/>
    <property type="match status" value="1"/>
</dbReference>
<dbReference type="PANTHER" id="PTHR11552:SF147">
    <property type="entry name" value="CHOLINE DEHYDROGENASE, MITOCHONDRIAL"/>
    <property type="match status" value="1"/>
</dbReference>
<evidence type="ECO:0000256" key="3">
    <source>
        <dbReference type="ARBA" id="ARBA00022630"/>
    </source>
</evidence>
<dbReference type="OrthoDB" id="269227at2759"/>
<dbReference type="OMA" id="CAVIVAM"/>
<feature type="active site" description="Proton acceptor" evidence="5">
    <location>
        <position position="588"/>
    </location>
</feature>
<evidence type="ECO:0000313" key="10">
    <source>
        <dbReference type="EMBL" id="EIW52065.1"/>
    </source>
</evidence>
<comment type="cofactor">
    <cofactor evidence="1 6">
        <name>FAD</name>
        <dbReference type="ChEBI" id="CHEBI:57692"/>
    </cofactor>
</comment>
<evidence type="ECO:0000256" key="4">
    <source>
        <dbReference type="ARBA" id="ARBA00022827"/>
    </source>
</evidence>
<evidence type="ECO:0000259" key="8">
    <source>
        <dbReference type="Pfam" id="PF00732"/>
    </source>
</evidence>
<dbReference type="GO" id="GO:0016614">
    <property type="term" value="F:oxidoreductase activity, acting on CH-OH group of donors"/>
    <property type="evidence" value="ECO:0007669"/>
    <property type="project" value="InterPro"/>
</dbReference>
<protein>
    <submittedName>
        <fullName evidence="10">GMC oxidoreductase</fullName>
    </submittedName>
</protein>
<keyword evidence="3" id="KW-0285">Flavoprotein</keyword>
<dbReference type="GeneID" id="19417292"/>
<keyword evidence="4 6" id="KW-0274">FAD</keyword>
<evidence type="ECO:0000256" key="1">
    <source>
        <dbReference type="ARBA" id="ARBA00001974"/>
    </source>
</evidence>
<keyword evidence="11" id="KW-1185">Reference proteome</keyword>
<evidence type="ECO:0000259" key="9">
    <source>
        <dbReference type="Pfam" id="PF05199"/>
    </source>
</evidence>
<dbReference type="AlphaFoldDB" id="R7S8S4"/>
<dbReference type="PIRSF" id="PIRSF000137">
    <property type="entry name" value="Alcohol_oxidase"/>
    <property type="match status" value="1"/>
</dbReference>
<comment type="similarity">
    <text evidence="2">Belongs to the GMC oxidoreductase family.</text>
</comment>
<feature type="domain" description="Glucose-methanol-choline oxidoreductase N-terminal" evidence="8">
    <location>
        <begin position="32"/>
        <end position="337"/>
    </location>
</feature>
<dbReference type="Proteomes" id="UP000054317">
    <property type="component" value="Unassembled WGS sequence"/>
</dbReference>
<feature type="active site" description="Proton donor" evidence="5">
    <location>
        <position position="545"/>
    </location>
</feature>
<dbReference type="EMBL" id="JH711797">
    <property type="protein sequence ID" value="EIW52065.1"/>
    <property type="molecule type" value="Genomic_DNA"/>
</dbReference>
<accession>R7S8S4</accession>
<evidence type="ECO:0000256" key="7">
    <source>
        <dbReference type="SAM" id="MobiDB-lite"/>
    </source>
</evidence>
<dbReference type="InterPro" id="IPR036188">
    <property type="entry name" value="FAD/NAD-bd_sf"/>
</dbReference>
<evidence type="ECO:0000256" key="2">
    <source>
        <dbReference type="ARBA" id="ARBA00010790"/>
    </source>
</evidence>
<dbReference type="InterPro" id="IPR000172">
    <property type="entry name" value="GMC_OxRdtase_N"/>
</dbReference>